<dbReference type="OrthoDB" id="9804785at2"/>
<keyword evidence="3" id="KW-0067">ATP-binding</keyword>
<dbReference type="Gene3D" id="3.40.50.300">
    <property type="entry name" value="P-loop containing nucleotide triphosphate hydrolases"/>
    <property type="match status" value="1"/>
</dbReference>
<sequence length="952" mass="106220">MTTDSAALEQKAQEISAQIQSSEDLHALLPQLLEELKALFPSESVVLYKLDRASKQLVSCHALGYEVEERRIRLNSDTLVGHATLNGRPILLKSAGELGSILTMNPNLKIGSTVDDVLNLETGSLMVLPLPYKKKVVGIVEFVNKIGNGGFSEQDFKISKELAPYLGFLVTKLDGNSTMTARNSPTMDTPGSKPLSSAELQEKLVKIINDIHSAKNVDEILISLKDRILELFDATLITVYAVDPVRNEVYSKVKSGEKINEIRVPIAPQSIAGCVAMEQRMVVIKNVYDDRELKKFHPELTFDSSWDKISGFQTKSMLVTPLIHKDKMMGVLQLINKKNNQPFNVIDEKSAKVVSETLALAFYNQSKFVQQKPTKFSYLLQQGLLTDIELNKAINRARKEQIDIENILLDELGISRKELGKSLENFYKIPYMGYEDGMVLPATIFEGLNLNFLSKNYWVPVEREDDKVVIVIDNPNNLDKIQNIKLIFVKKKIEFRVGLKADIRDFLNAAVAEESAGAPLEEMSTLLNALESEKDTELASEEDEDGNAISESDNTIVKLVNKILTDAYDNGVSDIHIEPGMGKDHMVVRFRKDGACRVYQEIPPMYKFAMMSRLKIMARLDIAEKRLPQDGKIKLKYGGREVEYRLATCPTVGGNEDAVLRILAASKPIPLDKMNFSDRNLKLIQAMAGKPYGLILVVGPTGSGKTTTLHSTLGYINTPEKKIWTAEDPVEITQKGLRQVQMLNKIGLDFARAMRSFLRGDPDVIMVGEMRDAETCAIGLEASLTGHLVFSTLHTNSAPETITRLLDMGMNPLNFADALLLIVAQRLVRTLCKNCKEEYHPTKEEYDTLVNEYGDPELFSKNINIPYSDDLKLYGPKGCEKCSDTGYAGRTGLHEVLEGTGDIKRMVMKQALVEELRDQAIKDGMTTLKQDGIRKIFKGDCDLKQVLAVCIV</sequence>
<dbReference type="InterPro" id="IPR003018">
    <property type="entry name" value="GAF"/>
</dbReference>
<dbReference type="SUPFAM" id="SSF55781">
    <property type="entry name" value="GAF domain-like"/>
    <property type="match status" value="2"/>
</dbReference>
<organism evidence="5 6">
    <name type="scientific">Nitrospina gracilis (strain 3/211)</name>
    <dbReference type="NCBI Taxonomy" id="1266370"/>
    <lineage>
        <taxon>Bacteria</taxon>
        <taxon>Pseudomonadati</taxon>
        <taxon>Nitrospinota/Tectimicrobiota group</taxon>
        <taxon>Nitrospinota</taxon>
        <taxon>Nitrospinia</taxon>
        <taxon>Nitrospinales</taxon>
        <taxon>Nitrospinaceae</taxon>
        <taxon>Nitrospina</taxon>
    </lineage>
</organism>
<dbReference type="Gene3D" id="3.30.450.90">
    <property type="match status" value="1"/>
</dbReference>
<accession>M1Z1X4</accession>
<dbReference type="InterPro" id="IPR007831">
    <property type="entry name" value="T2SS_GspE_N"/>
</dbReference>
<dbReference type="CDD" id="cd01129">
    <property type="entry name" value="PulE-GspE-like"/>
    <property type="match status" value="1"/>
</dbReference>
<dbReference type="InParanoid" id="M1Z1X4"/>
<evidence type="ECO:0000259" key="4">
    <source>
        <dbReference type="PROSITE" id="PS00662"/>
    </source>
</evidence>
<gene>
    <name evidence="5" type="primary">gspE</name>
    <name evidence="5" type="ORF">NITGR_770004</name>
</gene>
<dbReference type="Gene3D" id="3.30.450.40">
    <property type="match status" value="2"/>
</dbReference>
<dbReference type="Proteomes" id="UP000011704">
    <property type="component" value="Unassembled WGS sequence"/>
</dbReference>
<comment type="similarity">
    <text evidence="1">Belongs to the GSP E family.</text>
</comment>
<dbReference type="SMART" id="SM00382">
    <property type="entry name" value="AAA"/>
    <property type="match status" value="1"/>
</dbReference>
<dbReference type="HOGENOM" id="CLU_013446_7_0_0"/>
<dbReference type="GO" id="GO:0016887">
    <property type="term" value="F:ATP hydrolysis activity"/>
    <property type="evidence" value="ECO:0007669"/>
    <property type="project" value="TreeGrafter"/>
</dbReference>
<dbReference type="SMART" id="SM00065">
    <property type="entry name" value="GAF"/>
    <property type="match status" value="2"/>
</dbReference>
<dbReference type="STRING" id="1266370.NITGR_770004"/>
<keyword evidence="6" id="KW-1185">Reference proteome</keyword>
<dbReference type="InterPro" id="IPR029016">
    <property type="entry name" value="GAF-like_dom_sf"/>
</dbReference>
<proteinExistence type="inferred from homology"/>
<dbReference type="GO" id="GO:0005886">
    <property type="term" value="C:plasma membrane"/>
    <property type="evidence" value="ECO:0007669"/>
    <property type="project" value="TreeGrafter"/>
</dbReference>
<evidence type="ECO:0000313" key="5">
    <source>
        <dbReference type="EMBL" id="CCQ91693.1"/>
    </source>
</evidence>
<dbReference type="SUPFAM" id="SSF52540">
    <property type="entry name" value="P-loop containing nucleoside triphosphate hydrolases"/>
    <property type="match status" value="1"/>
</dbReference>
<dbReference type="PROSITE" id="PS00662">
    <property type="entry name" value="T2SP_E"/>
    <property type="match status" value="1"/>
</dbReference>
<dbReference type="RefSeq" id="WP_005010702.1">
    <property type="nucleotide sequence ID" value="NZ_HG422173.1"/>
</dbReference>
<dbReference type="SUPFAM" id="SSF160246">
    <property type="entry name" value="EspE N-terminal domain-like"/>
    <property type="match status" value="1"/>
</dbReference>
<dbReference type="Pfam" id="PF00437">
    <property type="entry name" value="T2SSE"/>
    <property type="match status" value="1"/>
</dbReference>
<evidence type="ECO:0000256" key="3">
    <source>
        <dbReference type="ARBA" id="ARBA00022840"/>
    </source>
</evidence>
<dbReference type="InterPro" id="IPR001482">
    <property type="entry name" value="T2SS/T4SS_dom"/>
</dbReference>
<evidence type="ECO:0000256" key="2">
    <source>
        <dbReference type="ARBA" id="ARBA00022741"/>
    </source>
</evidence>
<comment type="caution">
    <text evidence="5">The sequence shown here is derived from an EMBL/GenBank/DDBJ whole genome shotgun (WGS) entry which is preliminary data.</text>
</comment>
<dbReference type="Pfam" id="PF05157">
    <property type="entry name" value="MshEN"/>
    <property type="match status" value="1"/>
</dbReference>
<dbReference type="Pfam" id="PF01590">
    <property type="entry name" value="GAF"/>
    <property type="match status" value="2"/>
</dbReference>
<dbReference type="PANTHER" id="PTHR30258">
    <property type="entry name" value="TYPE II SECRETION SYSTEM PROTEIN GSPE-RELATED"/>
    <property type="match status" value="1"/>
</dbReference>
<dbReference type="AlphaFoldDB" id="M1Z1X4"/>
<dbReference type="InterPro" id="IPR027417">
    <property type="entry name" value="P-loop_NTPase"/>
</dbReference>
<dbReference type="Gene3D" id="3.30.300.160">
    <property type="entry name" value="Type II secretion system, protein E, N-terminal domain"/>
    <property type="match status" value="1"/>
</dbReference>
<evidence type="ECO:0000256" key="1">
    <source>
        <dbReference type="ARBA" id="ARBA00006611"/>
    </source>
</evidence>
<keyword evidence="2" id="KW-0547">Nucleotide-binding</keyword>
<dbReference type="PANTHER" id="PTHR30258:SF1">
    <property type="entry name" value="PROTEIN TRANSPORT PROTEIN HOFB HOMOLOG"/>
    <property type="match status" value="1"/>
</dbReference>
<dbReference type="InterPro" id="IPR003593">
    <property type="entry name" value="AAA+_ATPase"/>
</dbReference>
<dbReference type="InterPro" id="IPR037257">
    <property type="entry name" value="T2SS_E_N_sf"/>
</dbReference>
<protein>
    <submittedName>
        <fullName evidence="5">General secretion pathway protein E, contains GAF domain</fullName>
    </submittedName>
</protein>
<name>M1Z1X4_NITG3</name>
<dbReference type="GO" id="GO:0005524">
    <property type="term" value="F:ATP binding"/>
    <property type="evidence" value="ECO:0007669"/>
    <property type="project" value="UniProtKB-KW"/>
</dbReference>
<reference evidence="5 6" key="1">
    <citation type="journal article" date="2013" name="Front. Microbiol.">
        <title>The genome of Nitrospina gracilis illuminates the metabolism and evolution of the major marine nitrite oxidizer.</title>
        <authorList>
            <person name="Luecker S."/>
            <person name="Nowka B."/>
            <person name="Rattei T."/>
            <person name="Spieck E."/>
            <person name="and Daims H."/>
        </authorList>
    </citation>
    <scope>NUCLEOTIDE SEQUENCE [LARGE SCALE GENOMIC DNA]</scope>
    <source>
        <strain evidence="5 6">3/211</strain>
    </source>
</reference>
<evidence type="ECO:0000313" key="6">
    <source>
        <dbReference type="Proteomes" id="UP000011704"/>
    </source>
</evidence>
<feature type="domain" description="Bacterial type II secretion system protein E" evidence="4">
    <location>
        <begin position="758"/>
        <end position="772"/>
    </location>
</feature>
<dbReference type="EMBL" id="CAQJ01000085">
    <property type="protein sequence ID" value="CCQ91693.1"/>
    <property type="molecule type" value="Genomic_DNA"/>
</dbReference>